<gene>
    <name evidence="1" type="ORF">EVAR_26390_1</name>
</gene>
<proteinExistence type="predicted"/>
<accession>A0A4C1VQU4</accession>
<evidence type="ECO:0000313" key="1">
    <source>
        <dbReference type="EMBL" id="GBP40727.1"/>
    </source>
</evidence>
<dbReference type="EMBL" id="BGZK01000387">
    <property type="protein sequence ID" value="GBP40727.1"/>
    <property type="molecule type" value="Genomic_DNA"/>
</dbReference>
<name>A0A4C1VQU4_EUMVA</name>
<reference evidence="1 2" key="1">
    <citation type="journal article" date="2019" name="Commun. Biol.">
        <title>The bagworm genome reveals a unique fibroin gene that provides high tensile strength.</title>
        <authorList>
            <person name="Kono N."/>
            <person name="Nakamura H."/>
            <person name="Ohtoshi R."/>
            <person name="Tomita M."/>
            <person name="Numata K."/>
            <person name="Arakawa K."/>
        </authorList>
    </citation>
    <scope>NUCLEOTIDE SEQUENCE [LARGE SCALE GENOMIC DNA]</scope>
</reference>
<comment type="caution">
    <text evidence="1">The sequence shown here is derived from an EMBL/GenBank/DDBJ whole genome shotgun (WGS) entry which is preliminary data.</text>
</comment>
<evidence type="ECO:0000313" key="2">
    <source>
        <dbReference type="Proteomes" id="UP000299102"/>
    </source>
</evidence>
<keyword evidence="2" id="KW-1185">Reference proteome</keyword>
<protein>
    <submittedName>
        <fullName evidence="1">Uncharacterized protein</fullName>
    </submittedName>
</protein>
<dbReference type="AlphaFoldDB" id="A0A4C1VQU4"/>
<dbReference type="OrthoDB" id="10017160at2759"/>
<dbReference type="Proteomes" id="UP000299102">
    <property type="component" value="Unassembled WGS sequence"/>
</dbReference>
<sequence length="106" mass="11982">MDTHSLPTLTGFYEFKRDRINLNNHLLEERPSTAMTEDNKGAVRLMIETDKRVTYQRIWTSLRIGIFAPSLNQSSMPTSLVDVARLHGKRVSPPGTAHISIVSENC</sequence>
<organism evidence="1 2">
    <name type="scientific">Eumeta variegata</name>
    <name type="common">Bagworm moth</name>
    <name type="synonym">Eumeta japonica</name>
    <dbReference type="NCBI Taxonomy" id="151549"/>
    <lineage>
        <taxon>Eukaryota</taxon>
        <taxon>Metazoa</taxon>
        <taxon>Ecdysozoa</taxon>
        <taxon>Arthropoda</taxon>
        <taxon>Hexapoda</taxon>
        <taxon>Insecta</taxon>
        <taxon>Pterygota</taxon>
        <taxon>Neoptera</taxon>
        <taxon>Endopterygota</taxon>
        <taxon>Lepidoptera</taxon>
        <taxon>Glossata</taxon>
        <taxon>Ditrysia</taxon>
        <taxon>Tineoidea</taxon>
        <taxon>Psychidae</taxon>
        <taxon>Oiketicinae</taxon>
        <taxon>Eumeta</taxon>
    </lineage>
</organism>